<proteinExistence type="inferred from homology"/>
<evidence type="ECO:0000256" key="2">
    <source>
        <dbReference type="ARBA" id="ARBA00004651"/>
    </source>
</evidence>
<dbReference type="Gene3D" id="1.20.140.150">
    <property type="match status" value="1"/>
</dbReference>
<feature type="transmembrane region" description="Helical" evidence="10">
    <location>
        <begin position="165"/>
        <end position="184"/>
    </location>
</feature>
<evidence type="ECO:0000256" key="6">
    <source>
        <dbReference type="ARBA" id="ARBA00022692"/>
    </source>
</evidence>
<dbReference type="InterPro" id="IPR006187">
    <property type="entry name" value="Claudin"/>
</dbReference>
<evidence type="ECO:0000256" key="3">
    <source>
        <dbReference type="ARBA" id="ARBA00008295"/>
    </source>
</evidence>
<keyword evidence="12" id="KW-1185">Reference proteome</keyword>
<comment type="similarity">
    <text evidence="3">Belongs to the claudin family.</text>
</comment>
<feature type="transmembrane region" description="Helical" evidence="10">
    <location>
        <begin position="12"/>
        <end position="30"/>
    </location>
</feature>
<keyword evidence="7" id="KW-0965">Cell junction</keyword>
<dbReference type="Pfam" id="PF00822">
    <property type="entry name" value="PMP22_Claudin"/>
    <property type="match status" value="1"/>
</dbReference>
<dbReference type="Proteomes" id="UP001158576">
    <property type="component" value="Chromosome 2"/>
</dbReference>
<evidence type="ECO:0000256" key="1">
    <source>
        <dbReference type="ARBA" id="ARBA00004435"/>
    </source>
</evidence>
<comment type="subcellular location">
    <subcellularLocation>
        <location evidence="1">Cell junction</location>
        <location evidence="1">Tight junction</location>
    </subcellularLocation>
    <subcellularLocation>
        <location evidence="2">Cell membrane</location>
        <topology evidence="2">Multi-pass membrane protein</topology>
    </subcellularLocation>
</comment>
<name>A0ABN7SW26_OIKDI</name>
<dbReference type="InterPro" id="IPR004031">
    <property type="entry name" value="PMP22/EMP/MP20/Claudin"/>
</dbReference>
<sequence length="228" mass="26009">MASILLQLCGYVGNIVFGIVMIIAIMLPYWRVQDVQFQVDESQWKSTGLFRQCTWINTGHYDCYRIRNFLFSEDRKIDLAVCFMAMISLIIWFLNLICTIPALSCTIFLVQYRQYSKENFVCWSSIVFALCAFLNIAAASLHAAVTVAEYEKSAGYQFRFRWGCSIYLAWLSGLGMLLFSVLQFTASHKSKFDQEERGSTLIVHSASTKHKFGTENKSFPATPPSGFI</sequence>
<evidence type="ECO:0000256" key="5">
    <source>
        <dbReference type="ARBA" id="ARBA00022475"/>
    </source>
</evidence>
<evidence type="ECO:0000256" key="10">
    <source>
        <dbReference type="SAM" id="Phobius"/>
    </source>
</evidence>
<feature type="transmembrane region" description="Helical" evidence="10">
    <location>
        <begin position="122"/>
        <end position="145"/>
    </location>
</feature>
<organism evidence="11 12">
    <name type="scientific">Oikopleura dioica</name>
    <name type="common">Tunicate</name>
    <dbReference type="NCBI Taxonomy" id="34765"/>
    <lineage>
        <taxon>Eukaryota</taxon>
        <taxon>Metazoa</taxon>
        <taxon>Chordata</taxon>
        <taxon>Tunicata</taxon>
        <taxon>Appendicularia</taxon>
        <taxon>Copelata</taxon>
        <taxon>Oikopleuridae</taxon>
        <taxon>Oikopleura</taxon>
    </lineage>
</organism>
<keyword evidence="6 10" id="KW-0812">Transmembrane</keyword>
<gene>
    <name evidence="11" type="ORF">OKIOD_LOCUS12807</name>
</gene>
<keyword evidence="4" id="KW-0796">Tight junction</keyword>
<dbReference type="EMBL" id="OU015567">
    <property type="protein sequence ID" value="CAG5109516.1"/>
    <property type="molecule type" value="Genomic_DNA"/>
</dbReference>
<accession>A0ABN7SW26</accession>
<evidence type="ECO:0000256" key="4">
    <source>
        <dbReference type="ARBA" id="ARBA00022427"/>
    </source>
</evidence>
<reference evidence="11 12" key="1">
    <citation type="submission" date="2021-04" db="EMBL/GenBank/DDBJ databases">
        <authorList>
            <person name="Bliznina A."/>
        </authorList>
    </citation>
    <scope>NUCLEOTIDE SEQUENCE [LARGE SCALE GENOMIC DNA]</scope>
</reference>
<feature type="transmembrane region" description="Helical" evidence="10">
    <location>
        <begin position="77"/>
        <end position="110"/>
    </location>
</feature>
<keyword evidence="9 10" id="KW-0472">Membrane</keyword>
<evidence type="ECO:0000256" key="7">
    <source>
        <dbReference type="ARBA" id="ARBA00022949"/>
    </source>
</evidence>
<dbReference type="PANTHER" id="PTHR12002">
    <property type="entry name" value="CLAUDIN"/>
    <property type="match status" value="1"/>
</dbReference>
<evidence type="ECO:0000256" key="8">
    <source>
        <dbReference type="ARBA" id="ARBA00022989"/>
    </source>
</evidence>
<keyword evidence="5" id="KW-1003">Cell membrane</keyword>
<keyword evidence="8 10" id="KW-1133">Transmembrane helix</keyword>
<evidence type="ECO:0000313" key="12">
    <source>
        <dbReference type="Proteomes" id="UP001158576"/>
    </source>
</evidence>
<evidence type="ECO:0000313" key="11">
    <source>
        <dbReference type="EMBL" id="CAG5109516.1"/>
    </source>
</evidence>
<protein>
    <submittedName>
        <fullName evidence="11">Oidioi.mRNA.OKI2018_I69.chr2.g4042.t1.cds</fullName>
    </submittedName>
</protein>
<evidence type="ECO:0000256" key="9">
    <source>
        <dbReference type="ARBA" id="ARBA00023136"/>
    </source>
</evidence>